<evidence type="ECO:0000256" key="9">
    <source>
        <dbReference type="SAM" id="Phobius"/>
    </source>
</evidence>
<feature type="transmembrane region" description="Helical" evidence="9">
    <location>
        <begin position="207"/>
        <end position="229"/>
    </location>
</feature>
<dbReference type="PANTHER" id="PTHR34992">
    <property type="entry name" value="HYPHAL ANASTAMOSIS-7 PROTEIN"/>
    <property type="match status" value="1"/>
</dbReference>
<evidence type="ECO:0000256" key="5">
    <source>
        <dbReference type="ARBA" id="ARBA00023136"/>
    </source>
</evidence>
<evidence type="ECO:0000256" key="4">
    <source>
        <dbReference type="ARBA" id="ARBA00022729"/>
    </source>
</evidence>
<gene>
    <name evidence="12" type="ORF">SNOG_03847</name>
</gene>
<keyword evidence="9" id="KW-0812">Transmembrane</keyword>
<dbReference type="GO" id="GO:0098552">
    <property type="term" value="C:side of membrane"/>
    <property type="evidence" value="ECO:0007669"/>
    <property type="project" value="UniProtKB-KW"/>
</dbReference>
<keyword evidence="5 9" id="KW-0472">Membrane</keyword>
<dbReference type="GO" id="GO:0005886">
    <property type="term" value="C:plasma membrane"/>
    <property type="evidence" value="ECO:0007669"/>
    <property type="project" value="UniProtKB-SubCell"/>
</dbReference>
<feature type="region of interest" description="Disordered" evidence="8">
    <location>
        <begin position="173"/>
        <end position="201"/>
    </location>
</feature>
<protein>
    <recommendedName>
        <fullName evidence="11">Copper acquisition factor BIM1-like domain-containing protein</fullName>
    </recommendedName>
</protein>
<evidence type="ECO:0000256" key="8">
    <source>
        <dbReference type="SAM" id="MobiDB-lite"/>
    </source>
</evidence>
<dbReference type="CDD" id="cd21176">
    <property type="entry name" value="LPMO_auxiliary-like"/>
    <property type="match status" value="1"/>
</dbReference>
<dbReference type="InterPro" id="IPR046530">
    <property type="entry name" value="BIM1-like_dom"/>
</dbReference>
<keyword evidence="2" id="KW-1003">Cell membrane</keyword>
<evidence type="ECO:0000313" key="12">
    <source>
        <dbReference type="EMBL" id="EAT89052.2"/>
    </source>
</evidence>
<evidence type="ECO:0000256" key="10">
    <source>
        <dbReference type="SAM" id="SignalP"/>
    </source>
</evidence>
<feature type="domain" description="Copper acquisition factor BIM1-like" evidence="11">
    <location>
        <begin position="35"/>
        <end position="95"/>
    </location>
</feature>
<evidence type="ECO:0000256" key="6">
    <source>
        <dbReference type="ARBA" id="ARBA00023180"/>
    </source>
</evidence>
<name>Q0UWL7_PHANO</name>
<proteinExistence type="predicted"/>
<dbReference type="eggNOG" id="ENOG502S3DR">
    <property type="taxonomic scope" value="Eukaryota"/>
</dbReference>
<dbReference type="EMBL" id="CH445329">
    <property type="protein sequence ID" value="EAT89052.2"/>
    <property type="molecule type" value="Genomic_DNA"/>
</dbReference>
<keyword evidence="4 10" id="KW-0732">Signal</keyword>
<reference evidence="13" key="1">
    <citation type="journal article" date="2007" name="Plant Cell">
        <title>Dothideomycete-plant interactions illuminated by genome sequencing and EST analysis of the wheat pathogen Stagonospora nodorum.</title>
        <authorList>
            <person name="Hane J.K."/>
            <person name="Lowe R.G."/>
            <person name="Solomon P.S."/>
            <person name="Tan K.C."/>
            <person name="Schoch C.L."/>
            <person name="Spatafora J.W."/>
            <person name="Crous P.W."/>
            <person name="Kodira C."/>
            <person name="Birren B.W."/>
            <person name="Galagan J.E."/>
            <person name="Torriani S.F."/>
            <person name="McDonald B.A."/>
            <person name="Oliver R.P."/>
        </authorList>
    </citation>
    <scope>NUCLEOTIDE SEQUENCE [LARGE SCALE GENOMIC DNA]</scope>
    <source>
        <strain evidence="13">SN15 / ATCC MYA-4574 / FGSC 10173</strain>
    </source>
</reference>
<evidence type="ECO:0000256" key="3">
    <source>
        <dbReference type="ARBA" id="ARBA00022622"/>
    </source>
</evidence>
<evidence type="ECO:0000256" key="1">
    <source>
        <dbReference type="ARBA" id="ARBA00004609"/>
    </source>
</evidence>
<keyword evidence="9" id="KW-1133">Transmembrane helix</keyword>
<dbReference type="AlphaFoldDB" id="Q0UWL7"/>
<feature type="signal peptide" evidence="10">
    <location>
        <begin position="1"/>
        <end position="23"/>
    </location>
</feature>
<organism evidence="12 13">
    <name type="scientific">Phaeosphaeria nodorum (strain SN15 / ATCC MYA-4574 / FGSC 10173)</name>
    <name type="common">Glume blotch fungus</name>
    <name type="synonym">Parastagonospora nodorum</name>
    <dbReference type="NCBI Taxonomy" id="321614"/>
    <lineage>
        <taxon>Eukaryota</taxon>
        <taxon>Fungi</taxon>
        <taxon>Dikarya</taxon>
        <taxon>Ascomycota</taxon>
        <taxon>Pezizomycotina</taxon>
        <taxon>Dothideomycetes</taxon>
        <taxon>Pleosporomycetidae</taxon>
        <taxon>Pleosporales</taxon>
        <taxon>Pleosporineae</taxon>
        <taxon>Phaeosphaeriaceae</taxon>
        <taxon>Parastagonospora</taxon>
    </lineage>
</organism>
<dbReference type="GeneID" id="5971256"/>
<comment type="subcellular location">
    <subcellularLocation>
        <location evidence="1">Cell membrane</location>
        <topology evidence="1">Lipid-anchor</topology>
        <topology evidence="1">GPI-anchor</topology>
    </subcellularLocation>
</comment>
<sequence>MHTHLRHLCSLILFVSSLDHVSSQTHGEGAEGTEMGPVAFMWPSDRIWDAAHDNTAPCGSAVGPSNRTVFPLQQGQVALSIADDAWFVAFRLAVGNGHQCYKLDALDNVSAGQNATIQLEYWAEFEGENDGRNQSFFACADIELMLQQTFVETKDFTIQVPCFNVTSEDFNAPTPSSSFSPSNTGLTGPPSEQSSGGSSGLSTGAKAGIAVGAVIAGLALLGAIGFLFWRRGRNAGLKGKDEYELRAKNLGTPDGETRA</sequence>
<evidence type="ECO:0000256" key="7">
    <source>
        <dbReference type="ARBA" id="ARBA00023288"/>
    </source>
</evidence>
<evidence type="ECO:0000313" key="13">
    <source>
        <dbReference type="Proteomes" id="UP000001055"/>
    </source>
</evidence>
<dbReference type="PANTHER" id="PTHR34992:SF5">
    <property type="entry name" value="ANCHORED PROTEIN, PUTATIVE (AFU_ORTHOLOGUE AFUA_6G02800)-RELATED"/>
    <property type="match status" value="1"/>
</dbReference>
<dbReference type="InParanoid" id="Q0UWL7"/>
<dbReference type="VEuPathDB" id="FungiDB:JI435_038470"/>
<accession>Q0UWL7</accession>
<evidence type="ECO:0000256" key="2">
    <source>
        <dbReference type="ARBA" id="ARBA00022475"/>
    </source>
</evidence>
<feature type="chain" id="PRO_5004178185" description="Copper acquisition factor BIM1-like domain-containing protein" evidence="10">
    <location>
        <begin position="24"/>
        <end position="259"/>
    </location>
</feature>
<keyword evidence="7" id="KW-0449">Lipoprotein</keyword>
<evidence type="ECO:0000259" key="11">
    <source>
        <dbReference type="Pfam" id="PF20238"/>
    </source>
</evidence>
<dbReference type="RefSeq" id="XP_001794393.1">
    <property type="nucleotide sequence ID" value="XM_001794341.1"/>
</dbReference>
<keyword evidence="3" id="KW-0336">GPI-anchor</keyword>
<dbReference type="Proteomes" id="UP000001055">
    <property type="component" value="Unassembled WGS sequence"/>
</dbReference>
<dbReference type="InterPro" id="IPR046936">
    <property type="entry name" value="BIM1-like"/>
</dbReference>
<keyword evidence="6" id="KW-0325">Glycoprotein</keyword>
<dbReference type="KEGG" id="pno:SNOG_03847"/>
<dbReference type="Pfam" id="PF20238">
    <property type="entry name" value="BIM1-like_dom"/>
    <property type="match status" value="1"/>
</dbReference>
<dbReference type="HOGENOM" id="CLU_067864_1_0_1"/>